<organism evidence="1 2">
    <name type="scientific">Rossellomorea vietnamensis</name>
    <dbReference type="NCBI Taxonomy" id="218284"/>
    <lineage>
        <taxon>Bacteria</taxon>
        <taxon>Bacillati</taxon>
        <taxon>Bacillota</taxon>
        <taxon>Bacilli</taxon>
        <taxon>Bacillales</taxon>
        <taxon>Bacillaceae</taxon>
        <taxon>Rossellomorea</taxon>
    </lineage>
</organism>
<dbReference type="EMBL" id="CP104558">
    <property type="protein sequence ID" value="UXH45330.1"/>
    <property type="molecule type" value="Genomic_DNA"/>
</dbReference>
<name>A0ACD4C9I6_9BACI</name>
<dbReference type="Proteomes" id="UP001064027">
    <property type="component" value="Chromosome"/>
</dbReference>
<keyword evidence="2" id="KW-1185">Reference proteome</keyword>
<protein>
    <submittedName>
        <fullName evidence="1">Glycosyltransferase</fullName>
    </submittedName>
</protein>
<evidence type="ECO:0000313" key="2">
    <source>
        <dbReference type="Proteomes" id="UP001064027"/>
    </source>
</evidence>
<accession>A0ACD4C9I6</accession>
<proteinExistence type="predicted"/>
<gene>
    <name evidence="1" type="ORF">N5C46_04495</name>
</gene>
<reference evidence="1" key="1">
    <citation type="submission" date="2022-09" db="EMBL/GenBank/DDBJ databases">
        <title>Complete genome sequence of Rossellomorea vietnamensis strain RL-WG62, a newly isolated PGPR with the potential for plant salinity stress alleviation.</title>
        <authorList>
            <person name="Ren L."/>
            <person name="Wang G."/>
            <person name="Hu H."/>
        </authorList>
    </citation>
    <scope>NUCLEOTIDE SEQUENCE</scope>
    <source>
        <strain evidence="1">RL-WG62</strain>
    </source>
</reference>
<evidence type="ECO:0000313" key="1">
    <source>
        <dbReference type="EMBL" id="UXH45330.1"/>
    </source>
</evidence>
<sequence length="357" mass="40520">MKILFVFHLPSGGVETLNRQRNVALKDFHCEFLYFQNEKSGINDHGAPVYITNNDMEIKNIISKGNYDLVVVTSAYQAMPRLRNLGYKGPFIFEIQGGQYEDLKNMLINGNKTIMTQAKGILTPVTPYIIELTKKLLPALPRYSYNNCINVTSNSANANITSPKSPYVAWIGRIQENKNWREFLLLGKKLIEYNSNIKLCMFVDPVLSTPNDRNEFKKKIEELGFGNNLMLLTDVKNDEMKEQFMKIGNSGGFLCITSKYEGATTYVALEAMTSDCPVLTTDCNGIRAAVIHNITGKYYQIGNIKDAYMQSIELMSDLSLRKKIIQNASTHIRENFSSERYASNFNIMLRSLGFKNI</sequence>